<dbReference type="EMBL" id="JACCKI010000003">
    <property type="protein sequence ID" value="NZA04672.1"/>
    <property type="molecule type" value="Genomic_DNA"/>
</dbReference>
<protein>
    <submittedName>
        <fullName evidence="2">Type II toxin-antitoxin system mRNA interferase toxin, RelE/StbE family</fullName>
    </submittedName>
</protein>
<dbReference type="GO" id="GO:0004521">
    <property type="term" value="F:RNA endonuclease activity"/>
    <property type="evidence" value="ECO:0007669"/>
    <property type="project" value="TreeGrafter"/>
</dbReference>
<dbReference type="GeneID" id="69831019"/>
<evidence type="ECO:0000313" key="3">
    <source>
        <dbReference type="EMBL" id="PLA55756.1"/>
    </source>
</evidence>
<dbReference type="SUPFAM" id="SSF143011">
    <property type="entry name" value="RelE-like"/>
    <property type="match status" value="1"/>
</dbReference>
<dbReference type="Proteomes" id="UP000307517">
    <property type="component" value="Unassembled WGS sequence"/>
</dbReference>
<evidence type="ECO:0000313" key="5">
    <source>
        <dbReference type="Proteomes" id="UP000234212"/>
    </source>
</evidence>
<dbReference type="Gene3D" id="3.30.2310.20">
    <property type="entry name" value="RelE-like"/>
    <property type="match status" value="1"/>
</dbReference>
<dbReference type="RefSeq" id="WP_005691594.1">
    <property type="nucleotide sequence ID" value="NZ_CABFNI010000015.1"/>
</dbReference>
<sequence length="90" mass="10540">MPTSLPLIEQSRFKKHLKQLLQAGRFTKADFQQVLAYLQTSTPLPEKYDDHVIKKRKPDRALFIKGNWLLIYRVEPDAIRLIDVGRHGEI</sequence>
<dbReference type="Pfam" id="PF15738">
    <property type="entry name" value="YafQ_toxin"/>
    <property type="match status" value="1"/>
</dbReference>
<reference evidence="2 7" key="3">
    <citation type="submission" date="2020-07" db="EMBL/GenBank/DDBJ databases">
        <title>Organ Donor 1.</title>
        <authorList>
            <person name="Marsh A.J."/>
            <person name="Azcarate-Peril M.A."/>
        </authorList>
    </citation>
    <scope>NUCLEOTIDE SEQUENCE [LARGE SCALE GENOMIC DNA]</scope>
    <source>
        <strain evidence="2 7">AMC0712</strain>
    </source>
</reference>
<evidence type="ECO:0000313" key="4">
    <source>
        <dbReference type="EMBL" id="THC81156.1"/>
    </source>
</evidence>
<evidence type="ECO:0000313" key="2">
    <source>
        <dbReference type="EMBL" id="NZA04672.1"/>
    </source>
</evidence>
<dbReference type="EMBL" id="SSHM01000001">
    <property type="protein sequence ID" value="THC81156.1"/>
    <property type="molecule type" value="Genomic_DNA"/>
</dbReference>
<dbReference type="EMBL" id="PKJX01000007">
    <property type="protein sequence ID" value="PLA55756.1"/>
    <property type="molecule type" value="Genomic_DNA"/>
</dbReference>
<dbReference type="OMA" id="LFIKGSW"/>
<evidence type="ECO:0000313" key="7">
    <source>
        <dbReference type="Proteomes" id="UP000552935"/>
    </source>
</evidence>
<dbReference type="InterPro" id="IPR004386">
    <property type="entry name" value="Toxin_YafQ-like"/>
</dbReference>
<dbReference type="GO" id="GO:0006415">
    <property type="term" value="P:translational termination"/>
    <property type="evidence" value="ECO:0007669"/>
    <property type="project" value="TreeGrafter"/>
</dbReference>
<evidence type="ECO:0000313" key="6">
    <source>
        <dbReference type="Proteomes" id="UP000307517"/>
    </source>
</evidence>
<dbReference type="AlphaFoldDB" id="A0A171J3R6"/>
<gene>
    <name evidence="3" type="ORF">CYJ91_12100</name>
    <name evidence="4" type="ORF">E6L36_12770</name>
    <name evidence="2" type="ORF">H0N82_06025</name>
</gene>
<proteinExistence type="predicted"/>
<dbReference type="InterPro" id="IPR007712">
    <property type="entry name" value="RelE/ParE_toxin"/>
</dbReference>
<dbReference type="GO" id="GO:0006402">
    <property type="term" value="P:mRNA catabolic process"/>
    <property type="evidence" value="ECO:0007669"/>
    <property type="project" value="TreeGrafter"/>
</dbReference>
<dbReference type="PANTHER" id="PTHR40588:SF1">
    <property type="entry name" value="MRNA INTERFERASE TOXIN YAFQ"/>
    <property type="match status" value="1"/>
</dbReference>
<comment type="caution">
    <text evidence="2">The sequence shown here is derived from an EMBL/GenBank/DDBJ whole genome shotgun (WGS) entry which is preliminary data.</text>
</comment>
<organism evidence="2 7">
    <name type="scientific">Lacticaseibacillus rhamnosus</name>
    <name type="common">Lactobacillus rhamnosus</name>
    <dbReference type="NCBI Taxonomy" id="47715"/>
    <lineage>
        <taxon>Bacteria</taxon>
        <taxon>Bacillati</taxon>
        <taxon>Bacillota</taxon>
        <taxon>Bacilli</taxon>
        <taxon>Lactobacillales</taxon>
        <taxon>Lactobacillaceae</taxon>
        <taxon>Lacticaseibacillus</taxon>
    </lineage>
</organism>
<dbReference type="InterPro" id="IPR035093">
    <property type="entry name" value="RelE/ParE_toxin_dom_sf"/>
</dbReference>
<accession>A0A171J3R6</accession>
<evidence type="ECO:0000256" key="1">
    <source>
        <dbReference type="ARBA" id="ARBA00022649"/>
    </source>
</evidence>
<keyword evidence="1" id="KW-1277">Toxin-antitoxin system</keyword>
<reference evidence="3 5" key="1">
    <citation type="submission" date="2017-12" db="EMBL/GenBank/DDBJ databases">
        <title>Phylogenetic diversity of female urinary microbiome.</title>
        <authorList>
            <person name="Thomas-White K."/>
            <person name="Wolfe A.J."/>
        </authorList>
    </citation>
    <scope>NUCLEOTIDE SEQUENCE [LARGE SCALE GENOMIC DNA]</scope>
    <source>
        <strain evidence="3 5">UMB0004</strain>
    </source>
</reference>
<dbReference type="PANTHER" id="PTHR40588">
    <property type="entry name" value="MRNA INTERFERASE TOXIN YAFQ"/>
    <property type="match status" value="1"/>
</dbReference>
<dbReference type="NCBIfam" id="TIGR02385">
    <property type="entry name" value="RelE_StbE"/>
    <property type="match status" value="1"/>
</dbReference>
<dbReference type="Proteomes" id="UP000552935">
    <property type="component" value="Unassembled WGS sequence"/>
</dbReference>
<dbReference type="Proteomes" id="UP000234212">
    <property type="component" value="Unassembled WGS sequence"/>
</dbReference>
<name>A0A171J3R6_LACRH</name>
<reference evidence="4 6" key="2">
    <citation type="submission" date="2019-04" db="EMBL/GenBank/DDBJ databases">
        <title>Genome Announcement to Ensure Probiotic Safety of Lactobacillus rhamnosus UBLR-58.</title>
        <authorList>
            <person name="Sulthana A."/>
            <person name="Lakshmi S.G."/>
            <person name="Madempudi R.S."/>
        </authorList>
    </citation>
    <scope>NUCLEOTIDE SEQUENCE [LARGE SCALE GENOMIC DNA]</scope>
    <source>
        <strain evidence="4 6">UBLR-58</strain>
    </source>
</reference>